<dbReference type="AlphaFoldDB" id="A0A8X7YJF8"/>
<keyword evidence="6" id="KW-1185">Reference proteome</keyword>
<keyword evidence="2" id="KW-0521">NADP</keyword>
<dbReference type="PANTHER" id="PTHR43349">
    <property type="entry name" value="PINORESINOL REDUCTASE-RELATED"/>
    <property type="match status" value="1"/>
</dbReference>
<dbReference type="InterPro" id="IPR045312">
    <property type="entry name" value="PCBER-like"/>
</dbReference>
<dbReference type="Proteomes" id="UP000886885">
    <property type="component" value="Chromosome 13A"/>
</dbReference>
<proteinExistence type="inferred from homology"/>
<dbReference type="EMBL" id="JAAWWB010000025">
    <property type="protein sequence ID" value="KAG6752204.1"/>
    <property type="molecule type" value="Genomic_DNA"/>
</dbReference>
<evidence type="ECO:0000256" key="1">
    <source>
        <dbReference type="ARBA" id="ARBA00005725"/>
    </source>
</evidence>
<accession>A0A8X7YJF8</accession>
<dbReference type="GO" id="GO:0016491">
    <property type="term" value="F:oxidoreductase activity"/>
    <property type="evidence" value="ECO:0007669"/>
    <property type="project" value="UniProtKB-KW"/>
</dbReference>
<comment type="caution">
    <text evidence="5">The sequence shown here is derived from an EMBL/GenBank/DDBJ whole genome shotgun (WGS) entry which is preliminary data.</text>
</comment>
<evidence type="ECO:0000256" key="3">
    <source>
        <dbReference type="ARBA" id="ARBA00023002"/>
    </source>
</evidence>
<sequence length="293" mass="32999">MENEKSKILIFGGTGYLGKYMVKASVSMGHKTYVYARPITTQSSPAKIGIREEFQAMGVTIVQGEFDEQEKLVSVLRHVDVVISTVAYPQRFFPSDFGVEEDRVTPLPPFEAFLEKKRKIRRATVEAGIPYSFVSANCFGAYFVNYLLRPHEQPQDISVYGSGEAKVVINYEEDIADDPETCNRVVIYRPQKNIVTQLELISLWEKKTGKTFNRIYVPEDEIVKLSETLPHPQNIPVSILHSLFVKGVTMGFELGEDDLEASGLYPDLEFRTIDQLLDIFLTSPPDAAAAAFE</sequence>
<feature type="domain" description="NmrA-like" evidence="4">
    <location>
        <begin position="4"/>
        <end position="87"/>
    </location>
</feature>
<feature type="domain" description="NmrA-like" evidence="4">
    <location>
        <begin position="90"/>
        <end position="275"/>
    </location>
</feature>
<evidence type="ECO:0000313" key="5">
    <source>
        <dbReference type="EMBL" id="KAG6752204.1"/>
    </source>
</evidence>
<reference evidence="5" key="1">
    <citation type="journal article" date="2020" name="bioRxiv">
        <title>Hybrid origin of Populus tomentosa Carr. identified through genome sequencing and phylogenomic analysis.</title>
        <authorList>
            <person name="An X."/>
            <person name="Gao K."/>
            <person name="Chen Z."/>
            <person name="Li J."/>
            <person name="Yang X."/>
            <person name="Yang X."/>
            <person name="Zhou J."/>
            <person name="Guo T."/>
            <person name="Zhao T."/>
            <person name="Huang S."/>
            <person name="Miao D."/>
            <person name="Khan W.U."/>
            <person name="Rao P."/>
            <person name="Ye M."/>
            <person name="Lei B."/>
            <person name="Liao W."/>
            <person name="Wang J."/>
            <person name="Ji L."/>
            <person name="Li Y."/>
            <person name="Guo B."/>
            <person name="Mustafa N.S."/>
            <person name="Li S."/>
            <person name="Yun Q."/>
            <person name="Keller S.R."/>
            <person name="Mao J."/>
            <person name="Zhang R."/>
            <person name="Strauss S.H."/>
        </authorList>
    </citation>
    <scope>NUCLEOTIDE SEQUENCE</scope>
    <source>
        <strain evidence="5">GM15</strain>
        <tissue evidence="5">Leaf</tissue>
    </source>
</reference>
<evidence type="ECO:0000259" key="4">
    <source>
        <dbReference type="Pfam" id="PF05368"/>
    </source>
</evidence>
<organism evidence="5 6">
    <name type="scientific">Populus tomentosa</name>
    <name type="common">Chinese white poplar</name>
    <dbReference type="NCBI Taxonomy" id="118781"/>
    <lineage>
        <taxon>Eukaryota</taxon>
        <taxon>Viridiplantae</taxon>
        <taxon>Streptophyta</taxon>
        <taxon>Embryophyta</taxon>
        <taxon>Tracheophyta</taxon>
        <taxon>Spermatophyta</taxon>
        <taxon>Magnoliopsida</taxon>
        <taxon>eudicotyledons</taxon>
        <taxon>Gunneridae</taxon>
        <taxon>Pentapetalae</taxon>
        <taxon>rosids</taxon>
        <taxon>fabids</taxon>
        <taxon>Malpighiales</taxon>
        <taxon>Salicaceae</taxon>
        <taxon>Saliceae</taxon>
        <taxon>Populus</taxon>
    </lineage>
</organism>
<evidence type="ECO:0000256" key="2">
    <source>
        <dbReference type="ARBA" id="ARBA00022857"/>
    </source>
</evidence>
<comment type="similarity">
    <text evidence="1">Belongs to the NmrA-type oxidoreductase family. Isoflavone reductase subfamily.</text>
</comment>
<protein>
    <recommendedName>
        <fullName evidence="4">NmrA-like domain-containing protein</fullName>
    </recommendedName>
</protein>
<dbReference type="Pfam" id="PF05368">
    <property type="entry name" value="NmrA"/>
    <property type="match status" value="2"/>
</dbReference>
<dbReference type="PANTHER" id="PTHR43349:SF9">
    <property type="entry name" value="PHENYLCOUMARAN BENZYLIC ETHER REDUCTASE-LIKE PROTEIN"/>
    <property type="match status" value="1"/>
</dbReference>
<dbReference type="InterPro" id="IPR050608">
    <property type="entry name" value="NmrA-type/Isoflavone_red_sf"/>
</dbReference>
<dbReference type="GO" id="GO:0044550">
    <property type="term" value="P:secondary metabolite biosynthetic process"/>
    <property type="evidence" value="ECO:0007669"/>
    <property type="project" value="UniProtKB-ARBA"/>
</dbReference>
<dbReference type="CDD" id="cd05259">
    <property type="entry name" value="PCBER_SDR_a"/>
    <property type="match status" value="1"/>
</dbReference>
<evidence type="ECO:0000313" key="6">
    <source>
        <dbReference type="Proteomes" id="UP000886885"/>
    </source>
</evidence>
<dbReference type="InterPro" id="IPR008030">
    <property type="entry name" value="NmrA-like"/>
</dbReference>
<dbReference type="OrthoDB" id="419598at2759"/>
<keyword evidence="3" id="KW-0560">Oxidoreductase</keyword>
<name>A0A8X7YJF8_POPTO</name>
<gene>
    <name evidence="5" type="ORF">POTOM_044425</name>
</gene>